<evidence type="ECO:0000256" key="1">
    <source>
        <dbReference type="SAM" id="Phobius"/>
    </source>
</evidence>
<keyword evidence="3" id="KW-1185">Reference proteome</keyword>
<reference evidence="2 3" key="1">
    <citation type="submission" date="2023-09" db="EMBL/GenBank/DDBJ databases">
        <title>Complete Genome and Methylome dissection of Bacillus brevis NEB573 original source of BbsI restriction endonuclease.</title>
        <authorList>
            <person name="Fomenkov A."/>
            <person name="Roberts R.D."/>
        </authorList>
    </citation>
    <scope>NUCLEOTIDE SEQUENCE [LARGE SCALE GENOMIC DNA]</scope>
    <source>
        <strain evidence="2 3">NEB573</strain>
    </source>
</reference>
<sequence length="68" mass="7476">MQGYMQSIESIIAAINDLPGKLMTVVFSSITQPIQTLTHTLVVTNILLGLLVVASIANFCMLWRNGRK</sequence>
<dbReference type="Proteomes" id="UP001256827">
    <property type="component" value="Chromosome"/>
</dbReference>
<organism evidence="2 3">
    <name type="scientific">Brevibacillus brevis</name>
    <name type="common">Bacillus brevis</name>
    <dbReference type="NCBI Taxonomy" id="1393"/>
    <lineage>
        <taxon>Bacteria</taxon>
        <taxon>Bacillati</taxon>
        <taxon>Bacillota</taxon>
        <taxon>Bacilli</taxon>
        <taxon>Bacillales</taxon>
        <taxon>Paenibacillaceae</taxon>
        <taxon>Brevibacillus</taxon>
    </lineage>
</organism>
<evidence type="ECO:0000313" key="2">
    <source>
        <dbReference type="EMBL" id="WNC14885.1"/>
    </source>
</evidence>
<evidence type="ECO:0000313" key="3">
    <source>
        <dbReference type="Proteomes" id="UP001256827"/>
    </source>
</evidence>
<proteinExistence type="predicted"/>
<feature type="transmembrane region" description="Helical" evidence="1">
    <location>
        <begin position="42"/>
        <end position="63"/>
    </location>
</feature>
<keyword evidence="1" id="KW-0472">Membrane</keyword>
<gene>
    <name evidence="2" type="ORF">RGB73_00345</name>
</gene>
<protein>
    <submittedName>
        <fullName evidence="2">Uncharacterized protein</fullName>
    </submittedName>
</protein>
<dbReference type="RefSeq" id="WP_310767690.1">
    <property type="nucleotide sequence ID" value="NZ_CP134050.1"/>
</dbReference>
<dbReference type="EMBL" id="CP134050">
    <property type="protein sequence ID" value="WNC14885.1"/>
    <property type="molecule type" value="Genomic_DNA"/>
</dbReference>
<keyword evidence="1" id="KW-0812">Transmembrane</keyword>
<keyword evidence="1" id="KW-1133">Transmembrane helix</keyword>
<name>A0ABY9T472_BREBE</name>
<accession>A0ABY9T472</accession>